<dbReference type="PANTHER" id="PTHR47171:SF5">
    <property type="entry name" value="ZN(II)2CYS6 TRANSCRIPTION FACTOR (EUROFUNG)"/>
    <property type="match status" value="1"/>
</dbReference>
<evidence type="ECO:0000256" key="1">
    <source>
        <dbReference type="ARBA" id="ARBA00022833"/>
    </source>
</evidence>
<protein>
    <recommendedName>
        <fullName evidence="7">Xylanolytic transcriptional activator regulatory domain-containing protein</fullName>
    </recommendedName>
</protein>
<dbReference type="AlphaFoldDB" id="A0A0G4LFV0"/>
<gene>
    <name evidence="8" type="ORF">BN1723_000398</name>
</gene>
<feature type="compositionally biased region" description="Basic residues" evidence="6">
    <location>
        <begin position="78"/>
        <end position="87"/>
    </location>
</feature>
<evidence type="ECO:0000256" key="3">
    <source>
        <dbReference type="ARBA" id="ARBA00023125"/>
    </source>
</evidence>
<dbReference type="InterPro" id="IPR052073">
    <property type="entry name" value="Amide_Lactam_Regulators"/>
</dbReference>
<name>A0A0G4LFV0_VERLO</name>
<dbReference type="GO" id="GO:0006351">
    <property type="term" value="P:DNA-templated transcription"/>
    <property type="evidence" value="ECO:0007669"/>
    <property type="project" value="InterPro"/>
</dbReference>
<evidence type="ECO:0000256" key="2">
    <source>
        <dbReference type="ARBA" id="ARBA00023015"/>
    </source>
</evidence>
<keyword evidence="5" id="KW-0539">Nucleus</keyword>
<feature type="region of interest" description="Disordered" evidence="6">
    <location>
        <begin position="72"/>
        <end position="138"/>
    </location>
</feature>
<dbReference type="CDD" id="cd12148">
    <property type="entry name" value="fungal_TF_MHR"/>
    <property type="match status" value="1"/>
</dbReference>
<keyword evidence="1" id="KW-0862">Zinc</keyword>
<dbReference type="GO" id="GO:0008270">
    <property type="term" value="F:zinc ion binding"/>
    <property type="evidence" value="ECO:0007669"/>
    <property type="project" value="InterPro"/>
</dbReference>
<dbReference type="InterPro" id="IPR001138">
    <property type="entry name" value="Zn2Cys6_DnaBD"/>
</dbReference>
<dbReference type="SMART" id="SM00906">
    <property type="entry name" value="Fungal_trans"/>
    <property type="match status" value="1"/>
</dbReference>
<sequence length="746" mass="83475">MPGDAVTDWLSFDAQQPKKRRAELVCFGCHNKKIKCDLQMHQNAGRLADVPYEQVRKRHGHDNCTHCATADKQCQTRPSKRIKRRHAAPVTPAHKSPKPPTPSVSVPPIVEMPENVPQVPQGPQEPQGPQGPEDGHHHRLDDLATAASLPIFDTIHVSPPNPHVAATDPGPRETSVHLPRRTSTHHFFAPPQQVLSPSQRSAASTTRSDALAQSQSQTGDVDTGFLQVFGPENQHDAEKQAIEASFEPKAGFPSLQQQDLQESFIDTYWEYCYTWCPVLDRDCLPEEMAQSPLLANALATAASHVQPPLLPHEGPAEYYRRAKALFYDDEELDGITSIKSIALFYWWAPRPPTVTHRHSSWWWTSVLIRHAQQMNIHREPSASQTTLSAQDMSLRRRIWWTAFARERLTALCQSKPAIIDPRDCTIREATLEDFPSDPQSQRKGEIFIHWVRLCAIMGRIAKSLSRSGGISTPSVLENHRQELVNWVNSLPPHLQLPIGAARTYAFDKDVHQLHLPYLTTIIILYMKRSAQTIPEALPPAILAASCIVRILKDILNRGNVRFLMAITCWYTGTAFIALQQARFIEHLARDADQGLDVLVRTADQLQKMWASANVIRQGLQRMLNVSNLSAKHGMPRQAPDLTAPVQAVGNAASHASFMGVDALRGPASTEAIPEYFGDFDWTALFPFVTRETSSIADSLLKNKAEGNETRGFPSPTNFLFHDSLMIQYDDLFDTAADFGMNFTMPQ</sequence>
<evidence type="ECO:0000259" key="7">
    <source>
        <dbReference type="SMART" id="SM00906"/>
    </source>
</evidence>
<evidence type="ECO:0000256" key="6">
    <source>
        <dbReference type="SAM" id="MobiDB-lite"/>
    </source>
</evidence>
<dbReference type="CDD" id="cd00067">
    <property type="entry name" value="GAL4"/>
    <property type="match status" value="1"/>
</dbReference>
<evidence type="ECO:0000313" key="9">
    <source>
        <dbReference type="Proteomes" id="UP000045706"/>
    </source>
</evidence>
<feature type="compositionally biased region" description="Polar residues" evidence="6">
    <location>
        <begin position="193"/>
        <end position="220"/>
    </location>
</feature>
<reference evidence="9" key="1">
    <citation type="submission" date="2015-05" db="EMBL/GenBank/DDBJ databases">
        <authorList>
            <person name="Fogelqvist Johan"/>
        </authorList>
    </citation>
    <scope>NUCLEOTIDE SEQUENCE [LARGE SCALE GENOMIC DNA]</scope>
</reference>
<evidence type="ECO:0000256" key="5">
    <source>
        <dbReference type="ARBA" id="ARBA00023242"/>
    </source>
</evidence>
<keyword evidence="3" id="KW-0238">DNA-binding</keyword>
<dbReference type="InterPro" id="IPR007219">
    <property type="entry name" value="XnlR_reg_dom"/>
</dbReference>
<evidence type="ECO:0000313" key="8">
    <source>
        <dbReference type="EMBL" id="CRK20585.1"/>
    </source>
</evidence>
<keyword evidence="2" id="KW-0805">Transcription regulation</keyword>
<dbReference type="Pfam" id="PF04082">
    <property type="entry name" value="Fungal_trans"/>
    <property type="match status" value="1"/>
</dbReference>
<feature type="region of interest" description="Disordered" evidence="6">
    <location>
        <begin position="153"/>
        <end position="224"/>
    </location>
</feature>
<dbReference type="GO" id="GO:0000981">
    <property type="term" value="F:DNA-binding transcription factor activity, RNA polymerase II-specific"/>
    <property type="evidence" value="ECO:0007669"/>
    <property type="project" value="InterPro"/>
</dbReference>
<proteinExistence type="predicted"/>
<feature type="domain" description="Xylanolytic transcriptional activator regulatory" evidence="7">
    <location>
        <begin position="360"/>
        <end position="434"/>
    </location>
</feature>
<keyword evidence="4" id="KW-0804">Transcription</keyword>
<dbReference type="PANTHER" id="PTHR47171">
    <property type="entry name" value="FARA-RELATED"/>
    <property type="match status" value="1"/>
</dbReference>
<accession>A0A0G4LFV0</accession>
<dbReference type="Proteomes" id="UP000045706">
    <property type="component" value="Unassembled WGS sequence"/>
</dbReference>
<evidence type="ECO:0000256" key="4">
    <source>
        <dbReference type="ARBA" id="ARBA00023163"/>
    </source>
</evidence>
<dbReference type="GO" id="GO:0003677">
    <property type="term" value="F:DNA binding"/>
    <property type="evidence" value="ECO:0007669"/>
    <property type="project" value="UniProtKB-KW"/>
</dbReference>
<dbReference type="EMBL" id="CVQI01011112">
    <property type="protein sequence ID" value="CRK20585.1"/>
    <property type="molecule type" value="Genomic_DNA"/>
</dbReference>
<feature type="compositionally biased region" description="Low complexity" evidence="6">
    <location>
        <begin position="103"/>
        <end position="132"/>
    </location>
</feature>
<organism evidence="8 9">
    <name type="scientific">Verticillium longisporum</name>
    <name type="common">Verticillium dahliae var. longisporum</name>
    <dbReference type="NCBI Taxonomy" id="100787"/>
    <lineage>
        <taxon>Eukaryota</taxon>
        <taxon>Fungi</taxon>
        <taxon>Dikarya</taxon>
        <taxon>Ascomycota</taxon>
        <taxon>Pezizomycotina</taxon>
        <taxon>Sordariomycetes</taxon>
        <taxon>Hypocreomycetidae</taxon>
        <taxon>Glomerellales</taxon>
        <taxon>Plectosphaerellaceae</taxon>
        <taxon>Verticillium</taxon>
    </lineage>
</organism>